<dbReference type="InterPro" id="IPR006311">
    <property type="entry name" value="TAT_signal"/>
</dbReference>
<accession>A0A518BCZ5</accession>
<dbReference type="Gene3D" id="3.40.50.720">
    <property type="entry name" value="NAD(P)-binding Rossmann-like Domain"/>
    <property type="match status" value="1"/>
</dbReference>
<dbReference type="Pfam" id="PF01408">
    <property type="entry name" value="GFO_IDH_MocA"/>
    <property type="match status" value="1"/>
</dbReference>
<dbReference type="InterPro" id="IPR036291">
    <property type="entry name" value="NAD(P)-bd_dom_sf"/>
</dbReference>
<dbReference type="PROSITE" id="PS51318">
    <property type="entry name" value="TAT"/>
    <property type="match status" value="1"/>
</dbReference>
<dbReference type="Pfam" id="PF19051">
    <property type="entry name" value="GFO_IDH_MocA_C2"/>
    <property type="match status" value="1"/>
</dbReference>
<keyword evidence="4" id="KW-1185">Reference proteome</keyword>
<reference evidence="3 4" key="1">
    <citation type="submission" date="2019-02" db="EMBL/GenBank/DDBJ databases">
        <title>Deep-cultivation of Planctomycetes and their phenomic and genomic characterization uncovers novel biology.</title>
        <authorList>
            <person name="Wiegand S."/>
            <person name="Jogler M."/>
            <person name="Boedeker C."/>
            <person name="Pinto D."/>
            <person name="Vollmers J."/>
            <person name="Rivas-Marin E."/>
            <person name="Kohn T."/>
            <person name="Peeters S.H."/>
            <person name="Heuer A."/>
            <person name="Rast P."/>
            <person name="Oberbeckmann S."/>
            <person name="Bunk B."/>
            <person name="Jeske O."/>
            <person name="Meyerdierks A."/>
            <person name="Storesund J.E."/>
            <person name="Kallscheuer N."/>
            <person name="Luecker S."/>
            <person name="Lage O.M."/>
            <person name="Pohl T."/>
            <person name="Merkel B.J."/>
            <person name="Hornburger P."/>
            <person name="Mueller R.-W."/>
            <person name="Bruemmer F."/>
            <person name="Labrenz M."/>
            <person name="Spormann A.M."/>
            <person name="Op den Camp H."/>
            <person name="Overmann J."/>
            <person name="Amann R."/>
            <person name="Jetten M.S.M."/>
            <person name="Mascher T."/>
            <person name="Medema M.H."/>
            <person name="Devos D.P."/>
            <person name="Kaster A.-K."/>
            <person name="Ovreas L."/>
            <person name="Rohde M."/>
            <person name="Galperin M.Y."/>
            <person name="Jogler C."/>
        </authorList>
    </citation>
    <scope>NUCLEOTIDE SEQUENCE [LARGE SCALE GENOMIC DNA]</scope>
    <source>
        <strain evidence="3 4">Pan216</strain>
    </source>
</reference>
<proteinExistence type="predicted"/>
<dbReference type="OrthoDB" id="9788246at2"/>
<dbReference type="EMBL" id="CP036279">
    <property type="protein sequence ID" value="QDU64837.1"/>
    <property type="molecule type" value="Genomic_DNA"/>
</dbReference>
<dbReference type="InterPro" id="IPR000683">
    <property type="entry name" value="Gfo/Idh/MocA-like_OxRdtase_N"/>
</dbReference>
<dbReference type="PANTHER" id="PTHR43818">
    <property type="entry name" value="BCDNA.GH03377"/>
    <property type="match status" value="1"/>
</dbReference>
<evidence type="ECO:0000313" key="3">
    <source>
        <dbReference type="EMBL" id="QDU64837.1"/>
    </source>
</evidence>
<dbReference type="AlphaFoldDB" id="A0A518BCZ5"/>
<dbReference type="InterPro" id="IPR050463">
    <property type="entry name" value="Gfo/Idh/MocA_oxidrdct_glycsds"/>
</dbReference>
<protein>
    <submittedName>
        <fullName evidence="3">Inositol 2-dehydrogenase</fullName>
        <ecNumber evidence="3">1.1.1.18</ecNumber>
    </submittedName>
</protein>
<dbReference type="GO" id="GO:0000166">
    <property type="term" value="F:nucleotide binding"/>
    <property type="evidence" value="ECO:0007669"/>
    <property type="project" value="InterPro"/>
</dbReference>
<feature type="domain" description="Gfo/Idh/MocA-like oxidoreductase bacterial type C-terminal" evidence="2">
    <location>
        <begin position="211"/>
        <end position="438"/>
    </location>
</feature>
<dbReference type="Proteomes" id="UP000317093">
    <property type="component" value="Chromosome"/>
</dbReference>
<name>A0A518BCZ5_9BACT</name>
<dbReference type="KEGG" id="knv:Pan216_57300"/>
<evidence type="ECO:0000313" key="4">
    <source>
        <dbReference type="Proteomes" id="UP000317093"/>
    </source>
</evidence>
<dbReference type="SUPFAM" id="SSF51735">
    <property type="entry name" value="NAD(P)-binding Rossmann-fold domains"/>
    <property type="match status" value="1"/>
</dbReference>
<sequence length="491" mass="54940">MGDLSRRGFLQGSAAGVIATAASANAAGKVAGASETLKIGFIGVGGRCQAHIRTALKLSKSQNLLCMAVCDVFDEYLENSAKKIDDANAEMGIKTKCKKYTDYRKLLEDKDIDVVCIATPDHWHAKMTIEACEAGKDVYCEKPMTKTIEEAYAVVDAVKKNNRVMQVGVQSTSDPQYRHANDKIIDGRIGKVLQGQTHYYRNSNIGMWRNYKLTENMTPKNIDWDMFLGTKFGLAPKVPFDRARFKQWRCYWDYGGGMFTDLFVHRTTRMIIAMGLRQPARVVGAGGIYLEYDDRTVPDVATVVADFDEGAQLLVTSTMCNDYKIQEVIRGHTATVVFRGKGRYDIENQNLGKRDVIYETQKPNETEQVQAPRPEGSEDTLHWTNFVECIRSRNFHTNNDPEIGAAAITIINMGVISYREGRALFFDKDNRKAVNADASWAKKWEQRSIEKGKPSHVIGWHAGEKGSLLRSPPWMKLAGPWVNGVDPAKAT</sequence>
<dbReference type="InterPro" id="IPR043906">
    <property type="entry name" value="Gfo/Idh/MocA_OxRdtase_bact_C"/>
</dbReference>
<dbReference type="RefSeq" id="WP_145263314.1">
    <property type="nucleotide sequence ID" value="NZ_CP036279.1"/>
</dbReference>
<keyword evidence="3" id="KW-0560">Oxidoreductase</keyword>
<evidence type="ECO:0000259" key="2">
    <source>
        <dbReference type="Pfam" id="PF19051"/>
    </source>
</evidence>
<dbReference type="SUPFAM" id="SSF55347">
    <property type="entry name" value="Glyceraldehyde-3-phosphate dehydrogenase-like, C-terminal domain"/>
    <property type="match status" value="1"/>
</dbReference>
<gene>
    <name evidence="3" type="primary">iolG_11</name>
    <name evidence="3" type="ORF">Pan216_57300</name>
</gene>
<organism evidence="3 4">
    <name type="scientific">Kolteria novifilia</name>
    <dbReference type="NCBI Taxonomy" id="2527975"/>
    <lineage>
        <taxon>Bacteria</taxon>
        <taxon>Pseudomonadati</taxon>
        <taxon>Planctomycetota</taxon>
        <taxon>Planctomycetia</taxon>
        <taxon>Kolteriales</taxon>
        <taxon>Kolteriaceae</taxon>
        <taxon>Kolteria</taxon>
    </lineage>
</organism>
<dbReference type="Gene3D" id="3.30.360.10">
    <property type="entry name" value="Dihydrodipicolinate Reductase, domain 2"/>
    <property type="match status" value="1"/>
</dbReference>
<dbReference type="EC" id="1.1.1.18" evidence="3"/>
<dbReference type="GO" id="GO:0050112">
    <property type="term" value="F:inositol 2-dehydrogenase (NAD+) activity"/>
    <property type="evidence" value="ECO:0007669"/>
    <property type="project" value="UniProtKB-EC"/>
</dbReference>
<feature type="domain" description="Gfo/Idh/MocA-like oxidoreductase N-terminal" evidence="1">
    <location>
        <begin position="37"/>
        <end position="168"/>
    </location>
</feature>
<dbReference type="PANTHER" id="PTHR43818:SF5">
    <property type="entry name" value="OXIDOREDUCTASE FAMILY PROTEIN"/>
    <property type="match status" value="1"/>
</dbReference>
<evidence type="ECO:0000259" key="1">
    <source>
        <dbReference type="Pfam" id="PF01408"/>
    </source>
</evidence>